<comment type="caution">
    <text evidence="1">The sequence shown here is derived from an EMBL/GenBank/DDBJ whole genome shotgun (WGS) entry which is preliminary data.</text>
</comment>
<reference evidence="1" key="1">
    <citation type="journal article" date="2012" name="PLoS ONE">
        <title>Gene sets for utilization of primary and secondary nutrition supplies in the distal gut of endangered iberian lynx.</title>
        <authorList>
            <person name="Alcaide M."/>
            <person name="Messina E."/>
            <person name="Richter M."/>
            <person name="Bargiela R."/>
            <person name="Peplies J."/>
            <person name="Huws S.A."/>
            <person name="Newbold C.J."/>
            <person name="Golyshin P.N."/>
            <person name="Simon M.A."/>
            <person name="Lopez G."/>
            <person name="Yakimov M.M."/>
            <person name="Ferrer M."/>
        </authorList>
    </citation>
    <scope>NUCLEOTIDE SEQUENCE</scope>
</reference>
<protein>
    <submittedName>
        <fullName evidence="1">Uncharacterized protein</fullName>
    </submittedName>
</protein>
<evidence type="ECO:0000313" key="1">
    <source>
        <dbReference type="EMBL" id="EJX05286.1"/>
    </source>
</evidence>
<dbReference type="EMBL" id="AMCI01001520">
    <property type="protein sequence ID" value="EJX05286.1"/>
    <property type="molecule type" value="Genomic_DNA"/>
</dbReference>
<organism evidence="1">
    <name type="scientific">gut metagenome</name>
    <dbReference type="NCBI Taxonomy" id="749906"/>
    <lineage>
        <taxon>unclassified sequences</taxon>
        <taxon>metagenomes</taxon>
        <taxon>organismal metagenomes</taxon>
    </lineage>
</organism>
<accession>J9CYF5</accession>
<proteinExistence type="predicted"/>
<gene>
    <name evidence="1" type="ORF">EVA_06605</name>
</gene>
<dbReference type="AlphaFoldDB" id="J9CYF5"/>
<sequence length="79" mass="8841">MDTCHGVCSCINFLSLGQHIGFPIRKACSFRNPLLKHIGIEFLQTHIFNTHLLCHILQVNTVTGTKCGVTLTKHQEIIV</sequence>
<name>J9CYF5_9ZZZZ</name>